<dbReference type="EMBL" id="CAJVQA010005412">
    <property type="protein sequence ID" value="CAG8620143.1"/>
    <property type="molecule type" value="Genomic_DNA"/>
</dbReference>
<keyword evidence="2" id="KW-1185">Reference proteome</keyword>
<comment type="caution">
    <text evidence="1">The sequence shown here is derived from an EMBL/GenBank/DDBJ whole genome shotgun (WGS) entry which is preliminary data.</text>
</comment>
<gene>
    <name evidence="1" type="ORF">CPELLU_LOCUS7878</name>
</gene>
<name>A0A9N9CZC6_9GLOM</name>
<protein>
    <submittedName>
        <fullName evidence="1">2166_t:CDS:1</fullName>
    </submittedName>
</protein>
<evidence type="ECO:0000313" key="1">
    <source>
        <dbReference type="EMBL" id="CAG8620143.1"/>
    </source>
</evidence>
<dbReference type="AlphaFoldDB" id="A0A9N9CZC6"/>
<organism evidence="1 2">
    <name type="scientific">Cetraspora pellucida</name>
    <dbReference type="NCBI Taxonomy" id="1433469"/>
    <lineage>
        <taxon>Eukaryota</taxon>
        <taxon>Fungi</taxon>
        <taxon>Fungi incertae sedis</taxon>
        <taxon>Mucoromycota</taxon>
        <taxon>Glomeromycotina</taxon>
        <taxon>Glomeromycetes</taxon>
        <taxon>Diversisporales</taxon>
        <taxon>Gigasporaceae</taxon>
        <taxon>Cetraspora</taxon>
    </lineage>
</organism>
<proteinExistence type="predicted"/>
<dbReference type="Proteomes" id="UP000789759">
    <property type="component" value="Unassembled WGS sequence"/>
</dbReference>
<evidence type="ECO:0000313" key="2">
    <source>
        <dbReference type="Proteomes" id="UP000789759"/>
    </source>
</evidence>
<accession>A0A9N9CZC6</accession>
<reference evidence="1" key="1">
    <citation type="submission" date="2021-06" db="EMBL/GenBank/DDBJ databases">
        <authorList>
            <person name="Kallberg Y."/>
            <person name="Tangrot J."/>
            <person name="Rosling A."/>
        </authorList>
    </citation>
    <scope>NUCLEOTIDE SEQUENCE</scope>
    <source>
        <strain evidence="1">FL966</strain>
    </source>
</reference>
<sequence length="46" mass="5203">MLLKGAPRPSNGKESIYMYIDIFSLISYDTVPHNKYTNVTGVSRKP</sequence>